<organism evidence="3 4">
    <name type="scientific">Rhizophlyctis rosea</name>
    <dbReference type="NCBI Taxonomy" id="64517"/>
    <lineage>
        <taxon>Eukaryota</taxon>
        <taxon>Fungi</taxon>
        <taxon>Fungi incertae sedis</taxon>
        <taxon>Chytridiomycota</taxon>
        <taxon>Chytridiomycota incertae sedis</taxon>
        <taxon>Chytridiomycetes</taxon>
        <taxon>Rhizophlyctidales</taxon>
        <taxon>Rhizophlyctidaceae</taxon>
        <taxon>Rhizophlyctis</taxon>
    </lineage>
</organism>
<dbReference type="InterPro" id="IPR050300">
    <property type="entry name" value="GDXG_lipolytic_enzyme"/>
</dbReference>
<dbReference type="EMBL" id="JADGJD010000039">
    <property type="protein sequence ID" value="KAJ3056282.1"/>
    <property type="molecule type" value="Genomic_DNA"/>
</dbReference>
<feature type="domain" description="Alpha/beta hydrolase fold-3" evidence="2">
    <location>
        <begin position="3"/>
        <end position="196"/>
    </location>
</feature>
<dbReference type="Proteomes" id="UP001212841">
    <property type="component" value="Unassembled WGS sequence"/>
</dbReference>
<keyword evidence="1" id="KW-0378">Hydrolase</keyword>
<accession>A0AAD5SJV3</accession>
<evidence type="ECO:0000313" key="3">
    <source>
        <dbReference type="EMBL" id="KAJ3056282.1"/>
    </source>
</evidence>
<name>A0AAD5SJV3_9FUNG</name>
<dbReference type="PANTHER" id="PTHR48081">
    <property type="entry name" value="AB HYDROLASE SUPERFAMILY PROTEIN C4A8.06C"/>
    <property type="match status" value="1"/>
</dbReference>
<dbReference type="PANTHER" id="PTHR48081:SF8">
    <property type="entry name" value="ALPHA_BETA HYDROLASE FOLD-3 DOMAIN-CONTAINING PROTEIN-RELATED"/>
    <property type="match status" value="1"/>
</dbReference>
<dbReference type="InterPro" id="IPR029058">
    <property type="entry name" value="AB_hydrolase_fold"/>
</dbReference>
<dbReference type="SUPFAM" id="SSF53474">
    <property type="entry name" value="alpha/beta-Hydrolases"/>
    <property type="match status" value="1"/>
</dbReference>
<keyword evidence="4" id="KW-1185">Reference proteome</keyword>
<protein>
    <recommendedName>
        <fullName evidence="2">Alpha/beta hydrolase fold-3 domain-containing protein</fullName>
    </recommendedName>
</protein>
<dbReference type="GO" id="GO:0016787">
    <property type="term" value="F:hydrolase activity"/>
    <property type="evidence" value="ECO:0007669"/>
    <property type="project" value="UniProtKB-KW"/>
</dbReference>
<reference evidence="3" key="1">
    <citation type="submission" date="2020-05" db="EMBL/GenBank/DDBJ databases">
        <title>Phylogenomic resolution of chytrid fungi.</title>
        <authorList>
            <person name="Stajich J.E."/>
            <person name="Amses K."/>
            <person name="Simmons R."/>
            <person name="Seto K."/>
            <person name="Myers J."/>
            <person name="Bonds A."/>
            <person name="Quandt C.A."/>
            <person name="Barry K."/>
            <person name="Liu P."/>
            <person name="Grigoriev I."/>
            <person name="Longcore J.E."/>
            <person name="James T.Y."/>
        </authorList>
    </citation>
    <scope>NUCLEOTIDE SEQUENCE</scope>
    <source>
        <strain evidence="3">JEL0318</strain>
    </source>
</reference>
<gene>
    <name evidence="3" type="ORF">HK097_007494</name>
</gene>
<proteinExistence type="predicted"/>
<evidence type="ECO:0000313" key="4">
    <source>
        <dbReference type="Proteomes" id="UP001212841"/>
    </source>
</evidence>
<dbReference type="AlphaFoldDB" id="A0AAD5SJV3"/>
<comment type="caution">
    <text evidence="3">The sequence shown here is derived from an EMBL/GenBank/DDBJ whole genome shotgun (WGS) entry which is preliminary data.</text>
</comment>
<dbReference type="Pfam" id="PF07859">
    <property type="entry name" value="Abhydrolase_3"/>
    <property type="match status" value="1"/>
</dbReference>
<evidence type="ECO:0000256" key="1">
    <source>
        <dbReference type="ARBA" id="ARBA00022801"/>
    </source>
</evidence>
<evidence type="ECO:0000259" key="2">
    <source>
        <dbReference type="Pfam" id="PF07859"/>
    </source>
</evidence>
<dbReference type="InterPro" id="IPR013094">
    <property type="entry name" value="AB_hydrolase_3"/>
</dbReference>
<sequence>MGKYCRARVLSVDYRLAPEYTFPIPLNDVISAYLSLIQPPADSGEPAYRPEQIIFMGDSAGGGLALACALWLRDDSRFPMPGGLVLFSPWLDLTHSLPSWRLNNPFDYLPDASTDPKHITTTRSHYYISHNQDLKNPYVSPLFATTHHKHPLPPILIQCGDAEKLRDESIVFTTDVMKHQQNVQLELYEDMVHVFQMWAGVEAIAKYALKRAGAWVLRLGGEGEDGEVLEVPDSPKAVTEDMGGTLPSNGNGYVVGAEALNLWANERVVRILKPERNGKLGVFPVKHPMRIVDEAREILVARGQWEGTKKGGRPALSRGASHFVTPTFVMNQDQSVKEELDKLAIQVNPEVNKEEHSDSSDLDM</sequence>
<dbReference type="Gene3D" id="3.40.50.1820">
    <property type="entry name" value="alpha/beta hydrolase"/>
    <property type="match status" value="1"/>
</dbReference>